<evidence type="ECO:0000256" key="8">
    <source>
        <dbReference type="SAM" id="SignalP"/>
    </source>
</evidence>
<dbReference type="PROSITE" id="PS50240">
    <property type="entry name" value="TRYPSIN_DOM"/>
    <property type="match status" value="1"/>
</dbReference>
<evidence type="ECO:0000256" key="7">
    <source>
        <dbReference type="RuleBase" id="RU363034"/>
    </source>
</evidence>
<dbReference type="STRING" id="69004.A0A182Q608"/>
<evidence type="ECO:0000313" key="10">
    <source>
        <dbReference type="EnsemblMetazoa" id="AFAF003745-PA"/>
    </source>
</evidence>
<feature type="chain" id="PRO_5008132432" description="Peptidase S1 domain-containing protein" evidence="8">
    <location>
        <begin position="19"/>
        <end position="252"/>
    </location>
</feature>
<evidence type="ECO:0000256" key="2">
    <source>
        <dbReference type="ARBA" id="ARBA00022757"/>
    </source>
</evidence>
<sequence>MQPATIVCALALVACAQAAPGSWRVVNGETAVLGQFPYQARLTLQLTNGQRATCGGSLLNEEWVLTASHCVQNVQSVEVHLGTTDFDGGKVLTSTEFFAHENYNPLFVVNDVALVKLPEPVEFSDNIQPVRLPTGSNNYADQPVVVSGWGLTQTGGQVSQTLQYATLQVITNSECQKTFSPLIIRKSTLCARGDEKESPCNGDSGGPLVLAEDKTLVGVVSFGHALGCDRGFPAAFARVTAFRDWVKKHTGV</sequence>
<dbReference type="SUPFAM" id="SSF50494">
    <property type="entry name" value="Trypsin-like serine proteases"/>
    <property type="match status" value="1"/>
</dbReference>
<dbReference type="InterPro" id="IPR018114">
    <property type="entry name" value="TRYPSIN_HIS"/>
</dbReference>
<dbReference type="Gene3D" id="2.40.10.10">
    <property type="entry name" value="Trypsin-like serine proteases"/>
    <property type="match status" value="1"/>
</dbReference>
<evidence type="ECO:0000256" key="5">
    <source>
        <dbReference type="ARBA" id="ARBA00023157"/>
    </source>
</evidence>
<dbReference type="GO" id="GO:0007586">
    <property type="term" value="P:digestion"/>
    <property type="evidence" value="ECO:0007669"/>
    <property type="project" value="UniProtKB-KW"/>
</dbReference>
<reference evidence="10" key="2">
    <citation type="submission" date="2020-05" db="UniProtKB">
        <authorList>
            <consortium name="EnsemblMetazoa"/>
        </authorList>
    </citation>
    <scope>IDENTIFICATION</scope>
    <source>
        <strain evidence="10">FAR1</strain>
    </source>
</reference>
<dbReference type="VEuPathDB" id="VectorBase:AFAF003745"/>
<dbReference type="InterPro" id="IPR009003">
    <property type="entry name" value="Peptidase_S1_PA"/>
</dbReference>
<comment type="similarity">
    <text evidence="6">Belongs to the peptidase S1 family. CLIP subfamily.</text>
</comment>
<dbReference type="InterPro" id="IPR033116">
    <property type="entry name" value="TRYPSIN_SER"/>
</dbReference>
<reference evidence="11" key="1">
    <citation type="submission" date="2014-01" db="EMBL/GenBank/DDBJ databases">
        <title>The Genome Sequence of Anopheles farauti FAR1 (V2).</title>
        <authorList>
            <consortium name="The Broad Institute Genomics Platform"/>
            <person name="Neafsey D.E."/>
            <person name="Besansky N."/>
            <person name="Howell P."/>
            <person name="Walton C."/>
            <person name="Young S.K."/>
            <person name="Zeng Q."/>
            <person name="Gargeya S."/>
            <person name="Fitzgerald M."/>
            <person name="Haas B."/>
            <person name="Abouelleil A."/>
            <person name="Allen A.W."/>
            <person name="Alvarado L."/>
            <person name="Arachchi H.M."/>
            <person name="Berlin A.M."/>
            <person name="Chapman S.B."/>
            <person name="Gainer-Dewar J."/>
            <person name="Goldberg J."/>
            <person name="Griggs A."/>
            <person name="Gujja S."/>
            <person name="Hansen M."/>
            <person name="Howarth C."/>
            <person name="Imamovic A."/>
            <person name="Ireland A."/>
            <person name="Larimer J."/>
            <person name="McCowan C."/>
            <person name="Murphy C."/>
            <person name="Pearson M."/>
            <person name="Poon T.W."/>
            <person name="Priest M."/>
            <person name="Roberts A."/>
            <person name="Saif S."/>
            <person name="Shea T."/>
            <person name="Sisk P."/>
            <person name="Sykes S."/>
            <person name="Wortman J."/>
            <person name="Nusbaum C."/>
            <person name="Birren B."/>
        </authorList>
    </citation>
    <scope>NUCLEOTIDE SEQUENCE [LARGE SCALE GENOMIC DNA]</scope>
    <source>
        <strain evidence="11">FAR1</strain>
    </source>
</reference>
<dbReference type="PRINTS" id="PR00722">
    <property type="entry name" value="CHYMOTRYPSIN"/>
</dbReference>
<proteinExistence type="inferred from homology"/>
<dbReference type="InterPro" id="IPR001254">
    <property type="entry name" value="Trypsin_dom"/>
</dbReference>
<protein>
    <recommendedName>
        <fullName evidence="9">Peptidase S1 domain-containing protein</fullName>
    </recommendedName>
</protein>
<dbReference type="Proteomes" id="UP000075886">
    <property type="component" value="Unassembled WGS sequence"/>
</dbReference>
<dbReference type="GO" id="GO:0006508">
    <property type="term" value="P:proteolysis"/>
    <property type="evidence" value="ECO:0007669"/>
    <property type="project" value="UniProtKB-KW"/>
</dbReference>
<keyword evidence="3 7" id="KW-0378">Hydrolase</keyword>
<dbReference type="PANTHER" id="PTHR24276:SF98">
    <property type="entry name" value="FI18310P1-RELATED"/>
    <property type="match status" value="1"/>
</dbReference>
<evidence type="ECO:0000259" key="9">
    <source>
        <dbReference type="PROSITE" id="PS50240"/>
    </source>
</evidence>
<dbReference type="FunFam" id="2.40.10.10:FF:000034">
    <property type="entry name" value="Eupolytin"/>
    <property type="match status" value="1"/>
</dbReference>
<name>A0A182Q608_9DIPT</name>
<dbReference type="GO" id="GO:0004252">
    <property type="term" value="F:serine-type endopeptidase activity"/>
    <property type="evidence" value="ECO:0007669"/>
    <property type="project" value="InterPro"/>
</dbReference>
<evidence type="ECO:0000256" key="3">
    <source>
        <dbReference type="ARBA" id="ARBA00022801"/>
    </source>
</evidence>
<keyword evidence="4 7" id="KW-0720">Serine protease</keyword>
<dbReference type="InterPro" id="IPR001314">
    <property type="entry name" value="Peptidase_S1A"/>
</dbReference>
<dbReference type="Pfam" id="PF00089">
    <property type="entry name" value="Trypsin"/>
    <property type="match status" value="1"/>
</dbReference>
<dbReference type="InterPro" id="IPR043504">
    <property type="entry name" value="Peptidase_S1_PA_chymotrypsin"/>
</dbReference>
<feature type="domain" description="Peptidase S1" evidence="9">
    <location>
        <begin position="25"/>
        <end position="251"/>
    </location>
</feature>
<evidence type="ECO:0000256" key="4">
    <source>
        <dbReference type="ARBA" id="ARBA00022825"/>
    </source>
</evidence>
<dbReference type="InterPro" id="IPR050430">
    <property type="entry name" value="Peptidase_S1"/>
</dbReference>
<dbReference type="PANTHER" id="PTHR24276">
    <property type="entry name" value="POLYSERASE-RELATED"/>
    <property type="match status" value="1"/>
</dbReference>
<keyword evidence="5" id="KW-1015">Disulfide bond</keyword>
<keyword evidence="11" id="KW-1185">Reference proteome</keyword>
<organism evidence="10 11">
    <name type="scientific">Anopheles farauti</name>
    <dbReference type="NCBI Taxonomy" id="69004"/>
    <lineage>
        <taxon>Eukaryota</taxon>
        <taxon>Metazoa</taxon>
        <taxon>Ecdysozoa</taxon>
        <taxon>Arthropoda</taxon>
        <taxon>Hexapoda</taxon>
        <taxon>Insecta</taxon>
        <taxon>Pterygota</taxon>
        <taxon>Neoptera</taxon>
        <taxon>Endopterygota</taxon>
        <taxon>Diptera</taxon>
        <taxon>Nematocera</taxon>
        <taxon>Culicoidea</taxon>
        <taxon>Culicidae</taxon>
        <taxon>Anophelinae</taxon>
        <taxon>Anopheles</taxon>
    </lineage>
</organism>
<dbReference type="CDD" id="cd00190">
    <property type="entry name" value="Tryp_SPc"/>
    <property type="match status" value="1"/>
</dbReference>
<accession>A0A182Q608</accession>
<dbReference type="SMART" id="SM00020">
    <property type="entry name" value="Tryp_SPc"/>
    <property type="match status" value="1"/>
</dbReference>
<dbReference type="EnsemblMetazoa" id="AFAF003745-RA">
    <property type="protein sequence ID" value="AFAF003745-PA"/>
    <property type="gene ID" value="AFAF003745"/>
</dbReference>
<evidence type="ECO:0000256" key="1">
    <source>
        <dbReference type="ARBA" id="ARBA00022670"/>
    </source>
</evidence>
<evidence type="ECO:0000256" key="6">
    <source>
        <dbReference type="ARBA" id="ARBA00024195"/>
    </source>
</evidence>
<dbReference type="PROSITE" id="PS00134">
    <property type="entry name" value="TRYPSIN_HIS"/>
    <property type="match status" value="1"/>
</dbReference>
<keyword evidence="2" id="KW-0222">Digestion</keyword>
<evidence type="ECO:0000313" key="11">
    <source>
        <dbReference type="Proteomes" id="UP000075886"/>
    </source>
</evidence>
<keyword evidence="1 7" id="KW-0645">Protease</keyword>
<feature type="signal peptide" evidence="8">
    <location>
        <begin position="1"/>
        <end position="18"/>
    </location>
</feature>
<dbReference type="EMBL" id="AXCN02000888">
    <property type="status" value="NOT_ANNOTATED_CDS"/>
    <property type="molecule type" value="Genomic_DNA"/>
</dbReference>
<dbReference type="PROSITE" id="PS00135">
    <property type="entry name" value="TRYPSIN_SER"/>
    <property type="match status" value="1"/>
</dbReference>
<dbReference type="AlphaFoldDB" id="A0A182Q608"/>
<keyword evidence="8" id="KW-0732">Signal</keyword>